<sequence length="48" mass="4913">MLDEQPAPVPVPPRSPPAADLGTLEDLGWADPPPVPSPEPPAPPLDPA</sequence>
<protein>
    <submittedName>
        <fullName evidence="2">Uncharacterized protein</fullName>
    </submittedName>
</protein>
<gene>
    <name evidence="2" type="ORF">ACFPP6_06350</name>
</gene>
<feature type="compositionally biased region" description="Pro residues" evidence="1">
    <location>
        <begin position="31"/>
        <end position="48"/>
    </location>
</feature>
<comment type="caution">
    <text evidence="2">The sequence shown here is derived from an EMBL/GenBank/DDBJ whole genome shotgun (WGS) entry which is preliminary data.</text>
</comment>
<feature type="compositionally biased region" description="Pro residues" evidence="1">
    <location>
        <begin position="7"/>
        <end position="16"/>
    </location>
</feature>
<proteinExistence type="predicted"/>
<evidence type="ECO:0000313" key="2">
    <source>
        <dbReference type="EMBL" id="MFC5144307.1"/>
    </source>
</evidence>
<dbReference type="RefSeq" id="WP_382038063.1">
    <property type="nucleotide sequence ID" value="NZ_JBHSKJ010000003.1"/>
</dbReference>
<dbReference type="EMBL" id="JBHSKJ010000003">
    <property type="protein sequence ID" value="MFC5144307.1"/>
    <property type="molecule type" value="Genomic_DNA"/>
</dbReference>
<name>A0ABV9ZSL7_9ACTN</name>
<evidence type="ECO:0000256" key="1">
    <source>
        <dbReference type="SAM" id="MobiDB-lite"/>
    </source>
</evidence>
<organism evidence="2 3">
    <name type="scientific">Streptomyces aureoversilis</name>
    <dbReference type="NCBI Taxonomy" id="67277"/>
    <lineage>
        <taxon>Bacteria</taxon>
        <taxon>Bacillati</taxon>
        <taxon>Actinomycetota</taxon>
        <taxon>Actinomycetes</taxon>
        <taxon>Kitasatosporales</taxon>
        <taxon>Streptomycetaceae</taxon>
        <taxon>Streptomyces</taxon>
    </lineage>
</organism>
<accession>A0ABV9ZSL7</accession>
<keyword evidence="3" id="KW-1185">Reference proteome</keyword>
<dbReference type="Proteomes" id="UP001596222">
    <property type="component" value="Unassembled WGS sequence"/>
</dbReference>
<reference evidence="3" key="1">
    <citation type="journal article" date="2019" name="Int. J. Syst. Evol. Microbiol.">
        <title>The Global Catalogue of Microorganisms (GCM) 10K type strain sequencing project: providing services to taxonomists for standard genome sequencing and annotation.</title>
        <authorList>
            <consortium name="The Broad Institute Genomics Platform"/>
            <consortium name="The Broad Institute Genome Sequencing Center for Infectious Disease"/>
            <person name="Wu L."/>
            <person name="Ma J."/>
        </authorList>
    </citation>
    <scope>NUCLEOTIDE SEQUENCE [LARGE SCALE GENOMIC DNA]</scope>
    <source>
        <strain evidence="3">CGMCC 4.1641</strain>
    </source>
</reference>
<evidence type="ECO:0000313" key="3">
    <source>
        <dbReference type="Proteomes" id="UP001596222"/>
    </source>
</evidence>
<feature type="region of interest" description="Disordered" evidence="1">
    <location>
        <begin position="1"/>
        <end position="48"/>
    </location>
</feature>